<dbReference type="Pfam" id="PF01521">
    <property type="entry name" value="Fe-S_biosyn"/>
    <property type="match status" value="1"/>
</dbReference>
<gene>
    <name evidence="2" type="ORF">ABXR19_04080</name>
</gene>
<name>A0ABV2THF4_9RHOO</name>
<protein>
    <submittedName>
        <fullName evidence="2">Iron-sulfur cluster assembly accessory protein</fullName>
    </submittedName>
</protein>
<proteinExistence type="predicted"/>
<dbReference type="Gene3D" id="2.60.300.12">
    <property type="entry name" value="HesB-like domain"/>
    <property type="match status" value="1"/>
</dbReference>
<sequence length="104" mass="11112">MSISLTEASVLAIKTALNERSKGIGIRLEVSVGGISSLSFRLEYADELRDTDLCFEHSGFRVVTDLKNLAYTEGLVLDYSQTNGEGGFSVCHAEPCDECGCGSG</sequence>
<comment type="caution">
    <text evidence="2">The sequence shown here is derived from an EMBL/GenBank/DDBJ whole genome shotgun (WGS) entry which is preliminary data.</text>
</comment>
<keyword evidence="3" id="KW-1185">Reference proteome</keyword>
<dbReference type="InterPro" id="IPR035903">
    <property type="entry name" value="HesB-like_dom_sf"/>
</dbReference>
<dbReference type="EMBL" id="JBEWZI010000003">
    <property type="protein sequence ID" value="MET7013355.1"/>
    <property type="molecule type" value="Genomic_DNA"/>
</dbReference>
<dbReference type="InterPro" id="IPR031108">
    <property type="entry name" value="IscA_plant_cyanobact"/>
</dbReference>
<dbReference type="InterPro" id="IPR000361">
    <property type="entry name" value="ATAP_core_dom"/>
</dbReference>
<feature type="domain" description="Core" evidence="1">
    <location>
        <begin position="1"/>
        <end position="101"/>
    </location>
</feature>
<evidence type="ECO:0000313" key="3">
    <source>
        <dbReference type="Proteomes" id="UP001549691"/>
    </source>
</evidence>
<dbReference type="Proteomes" id="UP001549691">
    <property type="component" value="Unassembled WGS sequence"/>
</dbReference>
<dbReference type="NCBIfam" id="TIGR00049">
    <property type="entry name" value="iron-sulfur cluster assembly accessory protein"/>
    <property type="match status" value="1"/>
</dbReference>
<dbReference type="SUPFAM" id="SSF89360">
    <property type="entry name" value="HesB-like domain"/>
    <property type="match status" value="1"/>
</dbReference>
<accession>A0ABV2THF4</accession>
<dbReference type="PANTHER" id="PTHR47265">
    <property type="entry name" value="IRON-SULFUR ASSEMBLY PROTEIN ISCA, CHLOROPLASTIC"/>
    <property type="match status" value="1"/>
</dbReference>
<organism evidence="2 3">
    <name type="scientific">Uliginosibacterium flavum</name>
    <dbReference type="NCBI Taxonomy" id="1396831"/>
    <lineage>
        <taxon>Bacteria</taxon>
        <taxon>Pseudomonadati</taxon>
        <taxon>Pseudomonadota</taxon>
        <taxon>Betaproteobacteria</taxon>
        <taxon>Rhodocyclales</taxon>
        <taxon>Zoogloeaceae</taxon>
        <taxon>Uliginosibacterium</taxon>
    </lineage>
</organism>
<dbReference type="PANTHER" id="PTHR47265:SF1">
    <property type="entry name" value="IRON-SULFUR ASSEMBLY PROTEIN ISCA, CHLOROPLASTIC"/>
    <property type="match status" value="1"/>
</dbReference>
<evidence type="ECO:0000313" key="2">
    <source>
        <dbReference type="EMBL" id="MET7013355.1"/>
    </source>
</evidence>
<reference evidence="2 3" key="1">
    <citation type="submission" date="2024-07" db="EMBL/GenBank/DDBJ databases">
        <title>Uliginosibacterium flavum JJ3220;KACC:17644.</title>
        <authorList>
            <person name="Kim M.K."/>
        </authorList>
    </citation>
    <scope>NUCLEOTIDE SEQUENCE [LARGE SCALE GENOMIC DNA]</scope>
    <source>
        <strain evidence="2 3">KACC:17644</strain>
    </source>
</reference>
<dbReference type="RefSeq" id="WP_354599817.1">
    <property type="nucleotide sequence ID" value="NZ_JBEWZI010000003.1"/>
</dbReference>
<evidence type="ECO:0000259" key="1">
    <source>
        <dbReference type="Pfam" id="PF01521"/>
    </source>
</evidence>
<dbReference type="InterPro" id="IPR016092">
    <property type="entry name" value="ATAP"/>
</dbReference>